<feature type="domain" description="ABC transmembrane type-1" evidence="9">
    <location>
        <begin position="60"/>
        <end position="266"/>
    </location>
</feature>
<protein>
    <submittedName>
        <fullName evidence="10">ABC transporter permease</fullName>
    </submittedName>
</protein>
<feature type="transmembrane region" description="Helical" evidence="8">
    <location>
        <begin position="94"/>
        <end position="119"/>
    </location>
</feature>
<dbReference type="Gene3D" id="1.10.3720.10">
    <property type="entry name" value="MetI-like"/>
    <property type="match status" value="1"/>
</dbReference>
<dbReference type="EMBL" id="FKBS01000017">
    <property type="protein sequence ID" value="SAI41698.1"/>
    <property type="molecule type" value="Genomic_DNA"/>
</dbReference>
<organism evidence="10 11">
    <name type="scientific">Bordetella ansorpii</name>
    <dbReference type="NCBI Taxonomy" id="288768"/>
    <lineage>
        <taxon>Bacteria</taxon>
        <taxon>Pseudomonadati</taxon>
        <taxon>Pseudomonadota</taxon>
        <taxon>Betaproteobacteria</taxon>
        <taxon>Burkholderiales</taxon>
        <taxon>Alcaligenaceae</taxon>
        <taxon>Bordetella</taxon>
    </lineage>
</organism>
<reference evidence="10 11" key="1">
    <citation type="submission" date="2016-03" db="EMBL/GenBank/DDBJ databases">
        <authorList>
            <consortium name="Pathogen Informatics"/>
        </authorList>
    </citation>
    <scope>NUCLEOTIDE SEQUENCE [LARGE SCALE GENOMIC DNA]</scope>
    <source>
        <strain evidence="10 11">NCTC13364</strain>
    </source>
</reference>
<dbReference type="PANTHER" id="PTHR42929">
    <property type="entry name" value="INNER MEMBRANE ABC TRANSPORTER PERMEASE PROTEIN YDCU-RELATED-RELATED"/>
    <property type="match status" value="1"/>
</dbReference>
<accession>A0A157Q7W1</accession>
<evidence type="ECO:0000256" key="3">
    <source>
        <dbReference type="ARBA" id="ARBA00022448"/>
    </source>
</evidence>
<dbReference type="PROSITE" id="PS50928">
    <property type="entry name" value="ABC_TM1"/>
    <property type="match status" value="1"/>
</dbReference>
<feature type="transmembrane region" description="Helical" evidence="8">
    <location>
        <begin position="247"/>
        <end position="267"/>
    </location>
</feature>
<feature type="transmembrane region" description="Helical" evidence="8">
    <location>
        <begin position="12"/>
        <end position="35"/>
    </location>
</feature>
<feature type="transmembrane region" description="Helical" evidence="8">
    <location>
        <begin position="55"/>
        <end position="82"/>
    </location>
</feature>
<evidence type="ECO:0000256" key="4">
    <source>
        <dbReference type="ARBA" id="ARBA00022475"/>
    </source>
</evidence>
<name>A0A157Q7W1_9BORD</name>
<dbReference type="Proteomes" id="UP000077037">
    <property type="component" value="Unassembled WGS sequence"/>
</dbReference>
<dbReference type="PANTHER" id="PTHR42929:SF5">
    <property type="entry name" value="ABC TRANSPORTER PERMEASE PROTEIN"/>
    <property type="match status" value="1"/>
</dbReference>
<evidence type="ECO:0000313" key="10">
    <source>
        <dbReference type="EMBL" id="SAI41698.1"/>
    </source>
</evidence>
<dbReference type="GO" id="GO:0055085">
    <property type="term" value="P:transmembrane transport"/>
    <property type="evidence" value="ECO:0007669"/>
    <property type="project" value="InterPro"/>
</dbReference>
<evidence type="ECO:0000256" key="8">
    <source>
        <dbReference type="RuleBase" id="RU363032"/>
    </source>
</evidence>
<dbReference type="CDD" id="cd06261">
    <property type="entry name" value="TM_PBP2"/>
    <property type="match status" value="1"/>
</dbReference>
<evidence type="ECO:0000256" key="6">
    <source>
        <dbReference type="ARBA" id="ARBA00022989"/>
    </source>
</evidence>
<evidence type="ECO:0000256" key="1">
    <source>
        <dbReference type="ARBA" id="ARBA00004651"/>
    </source>
</evidence>
<keyword evidence="3 8" id="KW-0813">Transport</keyword>
<evidence type="ECO:0000256" key="2">
    <source>
        <dbReference type="ARBA" id="ARBA00007069"/>
    </source>
</evidence>
<dbReference type="InterPro" id="IPR035906">
    <property type="entry name" value="MetI-like_sf"/>
</dbReference>
<dbReference type="RefSeq" id="WP_066416143.1">
    <property type="nucleotide sequence ID" value="NZ_FKBS01000017.1"/>
</dbReference>
<dbReference type="SUPFAM" id="SSF161098">
    <property type="entry name" value="MetI-like"/>
    <property type="match status" value="1"/>
</dbReference>
<evidence type="ECO:0000259" key="9">
    <source>
        <dbReference type="PROSITE" id="PS50928"/>
    </source>
</evidence>
<keyword evidence="7 8" id="KW-0472">Membrane</keyword>
<comment type="similarity">
    <text evidence="2">Belongs to the binding-protein-dependent transport system permease family. CysTW subfamily.</text>
</comment>
<evidence type="ECO:0000313" key="11">
    <source>
        <dbReference type="Proteomes" id="UP000077037"/>
    </source>
</evidence>
<gene>
    <name evidence="10" type="primary">potB_4</name>
    <name evidence="10" type="ORF">SAMEA1982600_03329</name>
</gene>
<comment type="subcellular location">
    <subcellularLocation>
        <location evidence="1 8">Cell membrane</location>
        <topology evidence="1 8">Multi-pass membrane protein</topology>
    </subcellularLocation>
</comment>
<dbReference type="OrthoDB" id="9808619at2"/>
<evidence type="ECO:0000256" key="7">
    <source>
        <dbReference type="ARBA" id="ARBA00023136"/>
    </source>
</evidence>
<dbReference type="AlphaFoldDB" id="A0A157Q7W1"/>
<proteinExistence type="inferred from homology"/>
<keyword evidence="5 8" id="KW-0812">Transmembrane</keyword>
<sequence>MTSVLGRRQAALLLTPACLLLFIFFVYPLLVVAWRSFYSGGFTLDAYKALFDTPLFARVLGNTLLVSCVATVLSTVVGYCLAAHIARQTNGRRLVCLTMVMLPLWTSVLVKSFSLTVLLGDQGLVNGLLVSIFGEGARTSMLFNRTGVIVGMINYLLPFTVFPILASLMAIDPVLARAARLMGAGPIRIFWRVTLPLSLPGVMAAALMGMTLSLGMFVTPALLGGRQDMMMANLVDLYTRQILDWEGASAIAMMLLVISGGFILLLLKVQGKSNRMEAAA</sequence>
<keyword evidence="6 8" id="KW-1133">Transmembrane helix</keyword>
<keyword evidence="4" id="KW-1003">Cell membrane</keyword>
<evidence type="ECO:0000256" key="5">
    <source>
        <dbReference type="ARBA" id="ARBA00022692"/>
    </source>
</evidence>
<feature type="transmembrane region" description="Helical" evidence="8">
    <location>
        <begin position="197"/>
        <end position="223"/>
    </location>
</feature>
<dbReference type="InterPro" id="IPR000515">
    <property type="entry name" value="MetI-like"/>
</dbReference>
<dbReference type="Pfam" id="PF00528">
    <property type="entry name" value="BPD_transp_1"/>
    <property type="match status" value="1"/>
</dbReference>
<dbReference type="GO" id="GO:0005886">
    <property type="term" value="C:plasma membrane"/>
    <property type="evidence" value="ECO:0007669"/>
    <property type="project" value="UniProtKB-SubCell"/>
</dbReference>
<feature type="transmembrane region" description="Helical" evidence="8">
    <location>
        <begin position="155"/>
        <end position="176"/>
    </location>
</feature>